<comment type="caution">
    <text evidence="2">The sequence shown here is derived from an EMBL/GenBank/DDBJ whole genome shotgun (WGS) entry which is preliminary data.</text>
</comment>
<feature type="transmembrane region" description="Helical" evidence="1">
    <location>
        <begin position="252"/>
        <end position="276"/>
    </location>
</feature>
<keyword evidence="1" id="KW-0472">Membrane</keyword>
<reference evidence="2 3" key="1">
    <citation type="submission" date="2018-06" db="EMBL/GenBank/DDBJ databases">
        <title>Genomic Encyclopedia of Type Strains, Phase IV (KMG-IV): sequencing the most valuable type-strain genomes for metagenomic binning, comparative biology and taxonomic classification.</title>
        <authorList>
            <person name="Goeker M."/>
        </authorList>
    </citation>
    <scope>NUCLEOTIDE SEQUENCE [LARGE SCALE GENOMIC DNA]</scope>
    <source>
        <strain evidence="2 3">DSM 25532</strain>
    </source>
</reference>
<dbReference type="EMBL" id="QNRR01000005">
    <property type="protein sequence ID" value="RBP43959.1"/>
    <property type="molecule type" value="Genomic_DNA"/>
</dbReference>
<proteinExistence type="predicted"/>
<evidence type="ECO:0000256" key="1">
    <source>
        <dbReference type="SAM" id="Phobius"/>
    </source>
</evidence>
<organism evidence="2 3">
    <name type="scientific">Roseimicrobium gellanilyticum</name>
    <dbReference type="NCBI Taxonomy" id="748857"/>
    <lineage>
        <taxon>Bacteria</taxon>
        <taxon>Pseudomonadati</taxon>
        <taxon>Verrucomicrobiota</taxon>
        <taxon>Verrucomicrobiia</taxon>
        <taxon>Verrucomicrobiales</taxon>
        <taxon>Verrucomicrobiaceae</taxon>
        <taxon>Roseimicrobium</taxon>
    </lineage>
</organism>
<keyword evidence="1" id="KW-0812">Transmembrane</keyword>
<dbReference type="AlphaFoldDB" id="A0A366HM01"/>
<gene>
    <name evidence="2" type="ORF">DES53_105358</name>
</gene>
<dbReference type="OrthoDB" id="180306at2"/>
<evidence type="ECO:0000313" key="2">
    <source>
        <dbReference type="EMBL" id="RBP43959.1"/>
    </source>
</evidence>
<name>A0A366HM01_9BACT</name>
<dbReference type="Proteomes" id="UP000253426">
    <property type="component" value="Unassembled WGS sequence"/>
</dbReference>
<protein>
    <submittedName>
        <fullName evidence="2">Uncharacterized protein</fullName>
    </submittedName>
</protein>
<dbReference type="RefSeq" id="WP_113959414.1">
    <property type="nucleotide sequence ID" value="NZ_QNRR01000005.1"/>
</dbReference>
<keyword evidence="1" id="KW-1133">Transmembrane helix</keyword>
<evidence type="ECO:0000313" key="3">
    <source>
        <dbReference type="Proteomes" id="UP000253426"/>
    </source>
</evidence>
<accession>A0A366HM01</accession>
<keyword evidence="3" id="KW-1185">Reference proteome</keyword>
<sequence length="403" mass="44789">MVSPKSQCIRLPGEENRELWLGDSAGAWKRAETDDGRAGGLWAIECIALDSAPFWSLSSKSAGVSLEETAALHWEALGLTEEAWGRTWACWQVDDEQHQALAGTAALVPGDDGTPWRACMPEAFDVSARLFELPASEMAVWKELGRYVVAFQRGQGVVHFSVLQSRELNADAAWEIRDLALSLEVRGFIHQLHGCRVWTQAGDAFTSTLKEALGVRVRTEAKPAPQLPKVHADLLPPEAGRLREERTRRKRMAGWIALACLAYVLFFGGWTGLLFFREHRLQKAGDLQAKLTPEVDAVREAQNRWYALEPATNRDRYPVEIFYQIVSMIPDEGIRLTDFTMDEEKVAMTGQARSVGLAIKFKDDLLANPALKHYAWSFPQPSAGEDGRANFNTQGLLQGGSTP</sequence>